<geneLocation type="plasmid" evidence="3 4">
    <name>pSYSG</name>
</geneLocation>
<organism evidence="3 4">
    <name type="scientific">Synechocystis sp. (strain ATCC 27184 / PCC 6803 / Kazusa)</name>
    <dbReference type="NCBI Taxonomy" id="1111708"/>
    <lineage>
        <taxon>Bacteria</taxon>
        <taxon>Bacillati</taxon>
        <taxon>Cyanobacteriota</taxon>
        <taxon>Cyanophyceae</taxon>
        <taxon>Synechococcales</taxon>
        <taxon>Merismopediaceae</taxon>
        <taxon>Synechocystis</taxon>
    </lineage>
</organism>
<dbReference type="GO" id="GO:0047407">
    <property type="term" value="F:ADP-ribosyl-[dinitrogen reductase] hydrolase activity"/>
    <property type="evidence" value="ECO:0000318"/>
    <property type="project" value="GO_Central"/>
</dbReference>
<dbReference type="InterPro" id="IPR043472">
    <property type="entry name" value="Macro_dom-like"/>
</dbReference>
<comment type="catalytic activity">
    <reaction evidence="1">
        <text>an N-(ADP-alpha-D-ribosyl)-thymidine in DNA + H2O = a thymidine in DNA + ADP-D-ribose</text>
        <dbReference type="Rhea" id="RHEA:71655"/>
        <dbReference type="Rhea" id="RHEA-COMP:13556"/>
        <dbReference type="Rhea" id="RHEA-COMP:18051"/>
        <dbReference type="ChEBI" id="CHEBI:15377"/>
        <dbReference type="ChEBI" id="CHEBI:57967"/>
        <dbReference type="ChEBI" id="CHEBI:137386"/>
        <dbReference type="ChEBI" id="CHEBI:191199"/>
    </reaction>
    <physiologicalReaction direction="left-to-right" evidence="1">
        <dbReference type="Rhea" id="RHEA:71656"/>
    </physiologicalReaction>
</comment>
<dbReference type="InterPro" id="IPR050892">
    <property type="entry name" value="ADP-ribose_metab_enzymes"/>
</dbReference>
<dbReference type="AlphaFoldDB" id="Q6ZE91"/>
<keyword evidence="3" id="KW-0614">Plasmid</keyword>
<proteinExistence type="predicted"/>
<dbReference type="PROSITE" id="PS51154">
    <property type="entry name" value="MACRO"/>
    <property type="match status" value="1"/>
</dbReference>
<sequence length="348" mass="39629">MFECKSGNILTEDTEALVNTVNCVGVMGRGIALQFKKAFPENFKAYAQACKEEKVKPGEMFVFQTGQLVNPRFIINFPTKRHWRTHSRIDDIENGLKALKCTIQKYKIRSIAIPPLGCGLGGLDWAEVKTRIEVILKPLDNVQIILYEPHGELSQAKTVQSLRAPKMTPGRAVLVELVSRYLQGLLDPFITLLEIHKLMYFMQESGEFLQLRYAKAPYGPYAENLRHVLNVIEGHLITGYADGGDQPNKPIALLPNAIEKATTFLQDYPETHTRFEKVTDLVEGFESPFGLELLSTVHWIVKNEPVNSLSDVIDRTYAWNQRKQQFTQRQIELAVNVLNKKGWINRPY</sequence>
<name>Q6ZE91_SYNY3</name>
<accession>Q6ZE91</accession>
<dbReference type="InParanoid" id="Q6ZE91"/>
<dbReference type="Gene3D" id="3.40.220.10">
    <property type="entry name" value="Leucine Aminopeptidase, subunit E, domain 1"/>
    <property type="match status" value="1"/>
</dbReference>
<dbReference type="CDD" id="cd02901">
    <property type="entry name" value="Macro_Poa1p-like"/>
    <property type="match status" value="1"/>
</dbReference>
<dbReference type="Pfam" id="PF01661">
    <property type="entry name" value="Macro"/>
    <property type="match status" value="1"/>
</dbReference>
<feature type="domain" description="Macro" evidence="2">
    <location>
        <begin position="1"/>
        <end position="163"/>
    </location>
</feature>
<dbReference type="SMART" id="SM00506">
    <property type="entry name" value="A1pp"/>
    <property type="match status" value="1"/>
</dbReference>
<gene>
    <name evidence="3" type="ordered locus">sll8001</name>
</gene>
<dbReference type="KEGG" id="syn:sll8001"/>
<reference evidence="3 4" key="1">
    <citation type="journal article" date="2003" name="DNA Res.">
        <title>Structural analysis of four large plasmids harboring in a unicellular cyanobacterium, Synechocystis sp. PCC 6803.</title>
        <authorList>
            <person name="Kaneko T."/>
            <person name="Nakamura Y."/>
            <person name="Sasamoto S."/>
            <person name="Watanabe A."/>
            <person name="Kohara M."/>
            <person name="Matsumoto M."/>
            <person name="Shimpo S."/>
            <person name="Yamada M."/>
            <person name="Tabata S."/>
        </authorList>
    </citation>
    <scope>NUCLEOTIDE SEQUENCE [LARGE SCALE GENOMIC DNA]</scope>
    <source>
        <strain evidence="4">ATCC 27184 / PCC 6803 / Kazusa</strain>
    </source>
</reference>
<dbReference type="EnsemblBacteria" id="BAD02009">
    <property type="protein sequence ID" value="BAD02009"/>
    <property type="gene ID" value="BAD02009"/>
</dbReference>
<dbReference type="PhylomeDB" id="Q6ZE91"/>
<evidence type="ECO:0000313" key="3">
    <source>
        <dbReference type="EMBL" id="BAD02009.1"/>
    </source>
</evidence>
<dbReference type="GO" id="GO:0006974">
    <property type="term" value="P:DNA damage response"/>
    <property type="evidence" value="ECO:0000318"/>
    <property type="project" value="GO_Central"/>
</dbReference>
<dbReference type="InterPro" id="IPR002589">
    <property type="entry name" value="Macro_dom"/>
</dbReference>
<dbReference type="Proteomes" id="UP000001425">
    <property type="component" value="Plasmid pSYSG"/>
</dbReference>
<evidence type="ECO:0000313" key="4">
    <source>
        <dbReference type="Proteomes" id="UP000001425"/>
    </source>
</evidence>
<keyword evidence="4" id="KW-1185">Reference proteome</keyword>
<dbReference type="PANTHER" id="PTHR12521">
    <property type="entry name" value="PROTEIN C6ORF130"/>
    <property type="match status" value="1"/>
</dbReference>
<dbReference type="EMBL" id="AP004312">
    <property type="protein sequence ID" value="BAD02009.1"/>
    <property type="molecule type" value="Genomic_DNA"/>
</dbReference>
<protein>
    <submittedName>
        <fullName evidence="3">Sll8001 protein</fullName>
    </submittedName>
</protein>
<dbReference type="SUPFAM" id="SSF52949">
    <property type="entry name" value="Macro domain-like"/>
    <property type="match status" value="1"/>
</dbReference>
<evidence type="ECO:0000256" key="1">
    <source>
        <dbReference type="ARBA" id="ARBA00035885"/>
    </source>
</evidence>
<evidence type="ECO:0000259" key="2">
    <source>
        <dbReference type="PROSITE" id="PS51154"/>
    </source>
</evidence>
<dbReference type="GO" id="GO:0042278">
    <property type="term" value="P:purine nucleoside metabolic process"/>
    <property type="evidence" value="ECO:0000318"/>
    <property type="project" value="GO_Central"/>
</dbReference>
<dbReference type="PANTHER" id="PTHR12521:SF0">
    <property type="entry name" value="ADP-RIBOSE GLYCOHYDROLASE OARD1"/>
    <property type="match status" value="1"/>
</dbReference>